<proteinExistence type="predicted"/>
<comment type="caution">
    <text evidence="2">The sequence shown here is derived from an EMBL/GenBank/DDBJ whole genome shotgun (WGS) entry which is preliminary data.</text>
</comment>
<evidence type="ECO:0008006" key="4">
    <source>
        <dbReference type="Google" id="ProtNLM"/>
    </source>
</evidence>
<dbReference type="Proteomes" id="UP001501337">
    <property type="component" value="Unassembled WGS sequence"/>
</dbReference>
<feature type="transmembrane region" description="Helical" evidence="1">
    <location>
        <begin position="189"/>
        <end position="207"/>
    </location>
</feature>
<feature type="transmembrane region" description="Helical" evidence="1">
    <location>
        <begin position="159"/>
        <end position="177"/>
    </location>
</feature>
<reference evidence="3" key="1">
    <citation type="journal article" date="2019" name="Int. J. Syst. Evol. Microbiol.">
        <title>The Global Catalogue of Microorganisms (GCM) 10K type strain sequencing project: providing services to taxonomists for standard genome sequencing and annotation.</title>
        <authorList>
            <consortium name="The Broad Institute Genomics Platform"/>
            <consortium name="The Broad Institute Genome Sequencing Center for Infectious Disease"/>
            <person name="Wu L."/>
            <person name="Ma J."/>
        </authorList>
    </citation>
    <scope>NUCLEOTIDE SEQUENCE [LARGE SCALE GENOMIC DNA]</scope>
    <source>
        <strain evidence="3">JCM 17555</strain>
    </source>
</reference>
<sequence length="238" mass="27400">MNIEELYSVKIYDVLSDDTQRYATTSIQGSGDRYRSEVSSTTEHHTLQAVWVKDSDTGKEQKLNFDNYEIDVRPGHRILIATNKSEKRIERVINLSTDDVRYYRGVYNRPSLAEYDSLPFKVLVGIAVAAGFFPIFGAFGAIVVWLFHVSLPIKGLKKYILVLPILYIFSSYLVITLTKTKGFDWDNIYVTYVFFAWLASMAYLNWIKNRIIKVVTHHSNLLDAYLSKYLSTKLKNPA</sequence>
<dbReference type="RefSeq" id="WP_344808189.1">
    <property type="nucleotide sequence ID" value="NZ_BAABBO010000014.1"/>
</dbReference>
<keyword evidence="3" id="KW-1185">Reference proteome</keyword>
<keyword evidence="1" id="KW-1133">Transmembrane helix</keyword>
<evidence type="ECO:0000313" key="3">
    <source>
        <dbReference type="Proteomes" id="UP001501337"/>
    </source>
</evidence>
<name>A0ABP7PVY3_9GAMM</name>
<accession>A0ABP7PVY3</accession>
<keyword evidence="1" id="KW-0812">Transmembrane</keyword>
<gene>
    <name evidence="2" type="ORF">GCM10022278_31940</name>
</gene>
<organism evidence="2 3">
    <name type="scientific">Allohahella marinimesophila</name>
    <dbReference type="NCBI Taxonomy" id="1054972"/>
    <lineage>
        <taxon>Bacteria</taxon>
        <taxon>Pseudomonadati</taxon>
        <taxon>Pseudomonadota</taxon>
        <taxon>Gammaproteobacteria</taxon>
        <taxon>Oceanospirillales</taxon>
        <taxon>Hahellaceae</taxon>
        <taxon>Allohahella</taxon>
    </lineage>
</organism>
<keyword evidence="1" id="KW-0472">Membrane</keyword>
<evidence type="ECO:0000313" key="2">
    <source>
        <dbReference type="EMBL" id="GAA3972203.1"/>
    </source>
</evidence>
<protein>
    <recommendedName>
        <fullName evidence="4">Permease YjgP/YjgQ family protein</fullName>
    </recommendedName>
</protein>
<evidence type="ECO:0000256" key="1">
    <source>
        <dbReference type="SAM" id="Phobius"/>
    </source>
</evidence>
<feature type="transmembrane region" description="Helical" evidence="1">
    <location>
        <begin position="122"/>
        <end position="147"/>
    </location>
</feature>
<dbReference type="EMBL" id="BAABBO010000014">
    <property type="protein sequence ID" value="GAA3972203.1"/>
    <property type="molecule type" value="Genomic_DNA"/>
</dbReference>